<dbReference type="Proteomes" id="UP000192223">
    <property type="component" value="Unplaced"/>
</dbReference>
<dbReference type="GeneID" id="108732476"/>
<sequence length="146" mass="17721">MPENEKNNETNLDREWMIRDCDIYSDEYSDCTSIKARFHQYFVFGTTLDCSQWKRDCDNCWKWVKNKDYKAAKELIKSECNRHLERLRNHYANDVWEKRSSPPEDWEKPLPEHMIQEYEHSFLHLKAKEMRGDIPSESVSKYCSIM</sequence>
<dbReference type="AlphaFoldDB" id="A0A1W4W3T2"/>
<reference evidence="6 7" key="1">
    <citation type="submission" date="2025-04" db="UniProtKB">
        <authorList>
            <consortium name="RefSeq"/>
        </authorList>
    </citation>
    <scope>IDENTIFICATION</scope>
    <source>
        <tissue evidence="6 7">Entire body</tissue>
    </source>
</reference>
<accession>A0A1W4W3T2</accession>
<dbReference type="KEGG" id="apln:108732475"/>
<keyword evidence="5" id="KW-1185">Reference proteome</keyword>
<dbReference type="KEGG" id="apln:108732476"/>
<dbReference type="GeneID" id="108732475"/>
<dbReference type="RefSeq" id="XP_018318816.1">
    <property type="nucleotide sequence ID" value="XM_018463314.1"/>
</dbReference>
<evidence type="ECO:0000256" key="3">
    <source>
        <dbReference type="ARBA" id="ARBA00044072"/>
    </source>
</evidence>
<evidence type="ECO:0000256" key="1">
    <source>
        <dbReference type="ARBA" id="ARBA00006412"/>
    </source>
</evidence>
<dbReference type="Pfam" id="PF11326">
    <property type="entry name" value="PANTS-like"/>
    <property type="match status" value="1"/>
</dbReference>
<name>A0A1W4W3T2_AGRPL</name>
<dbReference type="GO" id="GO:0043083">
    <property type="term" value="C:synaptic cleft"/>
    <property type="evidence" value="ECO:0007669"/>
    <property type="project" value="UniProtKB-SubCell"/>
</dbReference>
<protein>
    <recommendedName>
        <fullName evidence="3">Synaptic plasticity regulator PANTS</fullName>
    </recommendedName>
    <alternativeName>
        <fullName evidence="4">Plasticity-associated neural transcript short</fullName>
    </alternativeName>
</protein>
<dbReference type="PANTHER" id="PTHR28052">
    <property type="entry name" value="UPF0545 PROTEIN C22ORF39"/>
    <property type="match status" value="1"/>
</dbReference>
<evidence type="ECO:0000256" key="4">
    <source>
        <dbReference type="ARBA" id="ARBA00044235"/>
    </source>
</evidence>
<evidence type="ECO:0000256" key="2">
    <source>
        <dbReference type="ARBA" id="ARBA00043942"/>
    </source>
</evidence>
<organism evidence="5 6">
    <name type="scientific">Agrilus planipennis</name>
    <name type="common">Emerald ash borer</name>
    <name type="synonym">Agrilus marcopoli</name>
    <dbReference type="NCBI Taxonomy" id="224129"/>
    <lineage>
        <taxon>Eukaryota</taxon>
        <taxon>Metazoa</taxon>
        <taxon>Ecdysozoa</taxon>
        <taxon>Arthropoda</taxon>
        <taxon>Hexapoda</taxon>
        <taxon>Insecta</taxon>
        <taxon>Pterygota</taxon>
        <taxon>Neoptera</taxon>
        <taxon>Endopterygota</taxon>
        <taxon>Coleoptera</taxon>
        <taxon>Polyphaga</taxon>
        <taxon>Elateriformia</taxon>
        <taxon>Buprestoidea</taxon>
        <taxon>Buprestidae</taxon>
        <taxon>Agrilinae</taxon>
        <taxon>Agrilus</taxon>
    </lineage>
</organism>
<proteinExistence type="inferred from homology"/>
<evidence type="ECO:0000313" key="7">
    <source>
        <dbReference type="RefSeq" id="XP_018318818.1"/>
    </source>
</evidence>
<dbReference type="RefSeq" id="XP_018318818.1">
    <property type="nucleotide sequence ID" value="XM_018463316.2"/>
</dbReference>
<dbReference type="InterPro" id="IPR021475">
    <property type="entry name" value="Pants/Emi1-like"/>
</dbReference>
<dbReference type="OrthoDB" id="5946508at2759"/>
<dbReference type="PANTHER" id="PTHR28052:SF1">
    <property type="entry name" value="UPF0545 PROTEIN C22ORF39"/>
    <property type="match status" value="1"/>
</dbReference>
<gene>
    <name evidence="6" type="primary">LOC108732475</name>
    <name evidence="7" type="synonym">LOC108732476</name>
</gene>
<comment type="subcellular location">
    <subcellularLocation>
        <location evidence="2">Synaptic cleft</location>
    </subcellularLocation>
</comment>
<evidence type="ECO:0000313" key="5">
    <source>
        <dbReference type="Proteomes" id="UP000192223"/>
    </source>
</evidence>
<evidence type="ECO:0000313" key="6">
    <source>
        <dbReference type="RefSeq" id="XP_018318816.1"/>
    </source>
</evidence>
<dbReference type="STRING" id="224129.A0A1W4W3T2"/>
<comment type="similarity">
    <text evidence="1">Belongs to the UPF0545 family.</text>
</comment>